<dbReference type="EMBL" id="CABVQN010000004">
    <property type="protein sequence ID" value="VWC78391.1"/>
    <property type="molecule type" value="Genomic_DNA"/>
</dbReference>
<evidence type="ECO:0000256" key="1">
    <source>
        <dbReference type="SAM" id="MobiDB-lite"/>
    </source>
</evidence>
<reference evidence="2 3" key="1">
    <citation type="submission" date="2019-09" db="EMBL/GenBank/DDBJ databases">
        <authorList>
            <person name="Depoorter E."/>
        </authorList>
    </citation>
    <scope>NUCLEOTIDE SEQUENCE [LARGE SCALE GENOMIC DNA]</scope>
    <source>
        <strain evidence="2">R-39750</strain>
    </source>
</reference>
<proteinExistence type="predicted"/>
<accession>A0A6P2V672</accession>
<evidence type="ECO:0000313" key="2">
    <source>
        <dbReference type="EMBL" id="VWC78391.1"/>
    </source>
</evidence>
<sequence length="290" mass="31922">MVGTIRTLVDRRLKRVQGAVIARYQGEQHAPFGFPGPPVLPGLHCDLFKEAGSVLGQEHTPADRICSGIVPKDRVEEGLPGSRDTAGGRKVPQHLARRGISEECEPRCVAVLDHPARRNELFAIHAEEHEDVAEVFRKPLKVLGGKLHDRRDVGRLEHHRAIATGAPAARRALKLRFAGRCRRDRYHTRRTTFVARCGFGTALATLVPRLARRPEEPLQKRASAGGLIHYVPLWESVSLPHIVLREGAAPRSTVHQDCDCETRRRRSTADSVPAAAPPAAIRRASSTAAC</sequence>
<dbReference type="Proteomes" id="UP000494110">
    <property type="component" value="Unassembled WGS sequence"/>
</dbReference>
<gene>
    <name evidence="2" type="ORF">BLA39750_01016</name>
</gene>
<feature type="region of interest" description="Disordered" evidence="1">
    <location>
        <begin position="254"/>
        <end position="290"/>
    </location>
</feature>
<evidence type="ECO:0000313" key="3">
    <source>
        <dbReference type="Proteomes" id="UP000494110"/>
    </source>
</evidence>
<feature type="compositionally biased region" description="Low complexity" evidence="1">
    <location>
        <begin position="269"/>
        <end position="290"/>
    </location>
</feature>
<name>A0A6P2V672_BURL3</name>
<dbReference type="AlphaFoldDB" id="A0A6P2V672"/>
<protein>
    <submittedName>
        <fullName evidence="2">Uncharacterized protein</fullName>
    </submittedName>
</protein>
<organism evidence="2 3">
    <name type="scientific">Burkholderia lata (strain ATCC 17760 / DSM 23089 / LMG 22485 / NCIMB 9086 / R18194 / 383)</name>
    <dbReference type="NCBI Taxonomy" id="482957"/>
    <lineage>
        <taxon>Bacteria</taxon>
        <taxon>Pseudomonadati</taxon>
        <taxon>Pseudomonadota</taxon>
        <taxon>Betaproteobacteria</taxon>
        <taxon>Burkholderiales</taxon>
        <taxon>Burkholderiaceae</taxon>
        <taxon>Burkholderia</taxon>
        <taxon>Burkholderia cepacia complex</taxon>
    </lineage>
</organism>